<dbReference type="PANTHER" id="PTHR12245">
    <property type="entry name" value="SPRY DOMAIN CONTAINING SOCS BOX PROTEIN"/>
    <property type="match status" value="1"/>
</dbReference>
<dbReference type="AlphaFoldDB" id="A0AAD5QL48"/>
<comment type="caution">
    <text evidence="2">The sequence shown here is derived from an EMBL/GenBank/DDBJ whole genome shotgun (WGS) entry which is preliminary data.</text>
</comment>
<reference evidence="2" key="1">
    <citation type="submission" date="2021-06" db="EMBL/GenBank/DDBJ databases">
        <title>Parelaphostrongylus tenuis whole genome reference sequence.</title>
        <authorList>
            <person name="Garwood T.J."/>
            <person name="Larsen P.A."/>
            <person name="Fountain-Jones N.M."/>
            <person name="Garbe J.R."/>
            <person name="Macchietto M.G."/>
            <person name="Kania S.A."/>
            <person name="Gerhold R.W."/>
            <person name="Richards J.E."/>
            <person name="Wolf T.M."/>
        </authorList>
    </citation>
    <scope>NUCLEOTIDE SEQUENCE</scope>
    <source>
        <strain evidence="2">MNPRO001-30</strain>
        <tissue evidence="2">Meninges</tissue>
    </source>
</reference>
<dbReference type="GO" id="GO:0043161">
    <property type="term" value="P:proteasome-mediated ubiquitin-dependent protein catabolic process"/>
    <property type="evidence" value="ECO:0007669"/>
    <property type="project" value="TreeGrafter"/>
</dbReference>
<dbReference type="PANTHER" id="PTHR12245:SF11">
    <property type="entry name" value="PROTEIN GUSTAVUS"/>
    <property type="match status" value="1"/>
</dbReference>
<gene>
    <name evidence="2" type="ORF">KIN20_013579</name>
</gene>
<proteinExistence type="predicted"/>
<dbReference type="InterPro" id="IPR043136">
    <property type="entry name" value="B30.2/SPRY_sf"/>
</dbReference>
<organism evidence="2 3">
    <name type="scientific">Parelaphostrongylus tenuis</name>
    <name type="common">Meningeal worm</name>
    <dbReference type="NCBI Taxonomy" id="148309"/>
    <lineage>
        <taxon>Eukaryota</taxon>
        <taxon>Metazoa</taxon>
        <taxon>Ecdysozoa</taxon>
        <taxon>Nematoda</taxon>
        <taxon>Chromadorea</taxon>
        <taxon>Rhabditida</taxon>
        <taxon>Rhabditina</taxon>
        <taxon>Rhabditomorpha</taxon>
        <taxon>Strongyloidea</taxon>
        <taxon>Metastrongylidae</taxon>
        <taxon>Parelaphostrongylus</taxon>
    </lineage>
</organism>
<evidence type="ECO:0000256" key="1">
    <source>
        <dbReference type="SAM" id="MobiDB-lite"/>
    </source>
</evidence>
<protein>
    <submittedName>
        <fullName evidence="2">Uncharacterized protein</fullName>
    </submittedName>
</protein>
<evidence type="ECO:0000313" key="3">
    <source>
        <dbReference type="Proteomes" id="UP001196413"/>
    </source>
</evidence>
<feature type="region of interest" description="Disordered" evidence="1">
    <location>
        <begin position="1"/>
        <end position="42"/>
    </location>
</feature>
<name>A0AAD5QL48_PARTN</name>
<dbReference type="InterPro" id="IPR013320">
    <property type="entry name" value="ConA-like_dom_sf"/>
</dbReference>
<dbReference type="EMBL" id="JAHQIW010002649">
    <property type="protein sequence ID" value="KAJ1355978.1"/>
    <property type="molecule type" value="Genomic_DNA"/>
</dbReference>
<feature type="compositionally biased region" description="Basic and acidic residues" evidence="1">
    <location>
        <begin position="28"/>
        <end position="42"/>
    </location>
</feature>
<dbReference type="Proteomes" id="UP001196413">
    <property type="component" value="Unassembled WGS sequence"/>
</dbReference>
<accession>A0AAD5QL48</accession>
<keyword evidence="3" id="KW-1185">Reference proteome</keyword>
<dbReference type="InterPro" id="IPR050672">
    <property type="entry name" value="FBXO45-Fsn/SPSB_families"/>
</dbReference>
<evidence type="ECO:0000313" key="2">
    <source>
        <dbReference type="EMBL" id="KAJ1355978.1"/>
    </source>
</evidence>
<dbReference type="Gene3D" id="2.60.120.920">
    <property type="match status" value="1"/>
</dbReference>
<sequence length="190" mass="21746">MSQYEDRQRRYLSVGNGKRATAARRRLTRDDGSSTIRRSETQRKWSKLSSAVMLGLRVTSRASDAEKRVKMRVAELKTIVATLRRSELDSNREQSMKDMGYTKGFHVWQMEWPQRQRGTYPVVGVATNAAALHTTGYTSLIGTNTESYGWHLIREECCHDSKICTSWPYPIGVPLQLAYAQIPDKVLHDH</sequence>
<dbReference type="SUPFAM" id="SSF49899">
    <property type="entry name" value="Concanavalin A-like lectins/glucanases"/>
    <property type="match status" value="1"/>
</dbReference>
<dbReference type="GO" id="GO:0019005">
    <property type="term" value="C:SCF ubiquitin ligase complex"/>
    <property type="evidence" value="ECO:0007669"/>
    <property type="project" value="TreeGrafter"/>
</dbReference>